<dbReference type="NCBIfam" id="TIGR01444">
    <property type="entry name" value="fkbM_fam"/>
    <property type="match status" value="1"/>
</dbReference>
<dbReference type="GO" id="GO:0008168">
    <property type="term" value="F:methyltransferase activity"/>
    <property type="evidence" value="ECO:0007669"/>
    <property type="project" value="UniProtKB-KW"/>
</dbReference>
<dbReference type="RefSeq" id="WP_183967377.1">
    <property type="nucleotide sequence ID" value="NZ_BAABBZ010000006.1"/>
</dbReference>
<gene>
    <name evidence="2" type="ORF">GGQ68_003095</name>
</gene>
<reference evidence="2 3" key="1">
    <citation type="submission" date="2020-08" db="EMBL/GenBank/DDBJ databases">
        <title>Genomic Encyclopedia of Type Strains, Phase IV (KMG-IV): sequencing the most valuable type-strain genomes for metagenomic binning, comparative biology and taxonomic classification.</title>
        <authorList>
            <person name="Goeker M."/>
        </authorList>
    </citation>
    <scope>NUCLEOTIDE SEQUENCE [LARGE SCALE GENOMIC DNA]</scope>
    <source>
        <strain evidence="2 3">DSM 102235</strain>
    </source>
</reference>
<evidence type="ECO:0000259" key="1">
    <source>
        <dbReference type="Pfam" id="PF05050"/>
    </source>
</evidence>
<dbReference type="Proteomes" id="UP000541426">
    <property type="component" value="Unassembled WGS sequence"/>
</dbReference>
<evidence type="ECO:0000313" key="3">
    <source>
        <dbReference type="Proteomes" id="UP000541426"/>
    </source>
</evidence>
<protein>
    <submittedName>
        <fullName evidence="2">FkbM family methyltransferase</fullName>
    </submittedName>
</protein>
<evidence type="ECO:0000313" key="2">
    <source>
        <dbReference type="EMBL" id="MBB3986752.1"/>
    </source>
</evidence>
<keyword evidence="3" id="KW-1185">Reference proteome</keyword>
<dbReference type="AlphaFoldDB" id="A0A7W6DPV4"/>
<keyword evidence="2" id="KW-0489">Methyltransferase</keyword>
<dbReference type="GO" id="GO:0032259">
    <property type="term" value="P:methylation"/>
    <property type="evidence" value="ECO:0007669"/>
    <property type="project" value="UniProtKB-KW"/>
</dbReference>
<organism evidence="2 3">
    <name type="scientific">Sagittula marina</name>
    <dbReference type="NCBI Taxonomy" id="943940"/>
    <lineage>
        <taxon>Bacteria</taxon>
        <taxon>Pseudomonadati</taxon>
        <taxon>Pseudomonadota</taxon>
        <taxon>Alphaproteobacteria</taxon>
        <taxon>Rhodobacterales</taxon>
        <taxon>Roseobacteraceae</taxon>
        <taxon>Sagittula</taxon>
    </lineage>
</organism>
<keyword evidence="2" id="KW-0808">Transferase</keyword>
<sequence>MGGPLELPKPGGAASDYFDVTEALEALTSGEAMTFPPMQATRARIGDRDLSFFTNYHADPIQKAHRKGLFYEQEDLSELAKLLPDAPRVLDVGANVGNHSLFFATQCGAQRVVVIEPNPLALAPLVANIVFNQLTDVIGMEALGVGLGAKSEGGLFMRTRARNLGGTKMKRGKDGTLEVHAGDALFADETFDLIKVDVEGMEMDVLAGLAQTIDRCRPLLFVEVDDQNTAAFKSWCDVNGYVTRYEQRRYKTNMNFIVAPAGALS</sequence>
<comment type="caution">
    <text evidence="2">The sequence shown here is derived from an EMBL/GenBank/DDBJ whole genome shotgun (WGS) entry which is preliminary data.</text>
</comment>
<proteinExistence type="predicted"/>
<accession>A0A7W6DPV4</accession>
<dbReference type="InterPro" id="IPR029063">
    <property type="entry name" value="SAM-dependent_MTases_sf"/>
</dbReference>
<name>A0A7W6DPV4_9RHOB</name>
<dbReference type="Gene3D" id="3.40.50.150">
    <property type="entry name" value="Vaccinia Virus protein VP39"/>
    <property type="match status" value="1"/>
</dbReference>
<dbReference type="InterPro" id="IPR052514">
    <property type="entry name" value="SAM-dependent_MTase"/>
</dbReference>
<dbReference type="Pfam" id="PF05050">
    <property type="entry name" value="Methyltransf_21"/>
    <property type="match status" value="1"/>
</dbReference>
<feature type="domain" description="Methyltransferase FkbM" evidence="1">
    <location>
        <begin position="91"/>
        <end position="230"/>
    </location>
</feature>
<dbReference type="EMBL" id="JACIEJ010000007">
    <property type="protein sequence ID" value="MBB3986752.1"/>
    <property type="molecule type" value="Genomic_DNA"/>
</dbReference>
<dbReference type="PANTHER" id="PTHR34203">
    <property type="entry name" value="METHYLTRANSFERASE, FKBM FAMILY PROTEIN"/>
    <property type="match status" value="1"/>
</dbReference>
<dbReference type="PANTHER" id="PTHR34203:SF15">
    <property type="entry name" value="SLL1173 PROTEIN"/>
    <property type="match status" value="1"/>
</dbReference>
<dbReference type="InterPro" id="IPR006342">
    <property type="entry name" value="FkbM_mtfrase"/>
</dbReference>
<dbReference type="SUPFAM" id="SSF53335">
    <property type="entry name" value="S-adenosyl-L-methionine-dependent methyltransferases"/>
    <property type="match status" value="1"/>
</dbReference>